<dbReference type="Proteomes" id="UP001162992">
    <property type="component" value="Chromosome 19"/>
</dbReference>
<reference evidence="2" key="1">
    <citation type="journal article" date="2024" name="Proc. Natl. Acad. Sci. U.S.A.">
        <title>Extraordinary preservation of gene collinearity over three hundred million years revealed in homosporous lycophytes.</title>
        <authorList>
            <person name="Li C."/>
            <person name="Wickell D."/>
            <person name="Kuo L.Y."/>
            <person name="Chen X."/>
            <person name="Nie B."/>
            <person name="Liao X."/>
            <person name="Peng D."/>
            <person name="Ji J."/>
            <person name="Jenkins J."/>
            <person name="Williams M."/>
            <person name="Shu S."/>
            <person name="Plott C."/>
            <person name="Barry K."/>
            <person name="Rajasekar S."/>
            <person name="Grimwood J."/>
            <person name="Han X."/>
            <person name="Sun S."/>
            <person name="Hou Z."/>
            <person name="He W."/>
            <person name="Dai G."/>
            <person name="Sun C."/>
            <person name="Schmutz J."/>
            <person name="Leebens-Mack J.H."/>
            <person name="Li F.W."/>
            <person name="Wang L."/>
        </authorList>
    </citation>
    <scope>NUCLEOTIDE SEQUENCE [LARGE SCALE GENOMIC DNA]</scope>
    <source>
        <strain evidence="2">cv. PW_Plant_1</strain>
    </source>
</reference>
<accession>A0ACC2AUG5</accession>
<proteinExistence type="predicted"/>
<gene>
    <name evidence="1" type="ORF">O6H91_19G028000</name>
</gene>
<comment type="caution">
    <text evidence="1">The sequence shown here is derived from an EMBL/GenBank/DDBJ whole genome shotgun (WGS) entry which is preliminary data.</text>
</comment>
<keyword evidence="2" id="KW-1185">Reference proteome</keyword>
<protein>
    <submittedName>
        <fullName evidence="1">Uncharacterized protein</fullName>
    </submittedName>
</protein>
<organism evidence="1 2">
    <name type="scientific">Diphasiastrum complanatum</name>
    <name type="common">Issler's clubmoss</name>
    <name type="synonym">Lycopodium complanatum</name>
    <dbReference type="NCBI Taxonomy" id="34168"/>
    <lineage>
        <taxon>Eukaryota</taxon>
        <taxon>Viridiplantae</taxon>
        <taxon>Streptophyta</taxon>
        <taxon>Embryophyta</taxon>
        <taxon>Tracheophyta</taxon>
        <taxon>Lycopodiopsida</taxon>
        <taxon>Lycopodiales</taxon>
        <taxon>Lycopodiaceae</taxon>
        <taxon>Lycopodioideae</taxon>
        <taxon>Diphasiastrum</taxon>
    </lineage>
</organism>
<sequence>MALKGGTQFYSGDFHPASSHLSSITKGNVPESQYEYSISAKGKTSSFWNFRSDPETKRKIRVASYKSYSMERKVKSTAKSGLRWLKNKYYDLQYRWF</sequence>
<dbReference type="EMBL" id="CM055110">
    <property type="protein sequence ID" value="KAJ7520892.1"/>
    <property type="molecule type" value="Genomic_DNA"/>
</dbReference>
<evidence type="ECO:0000313" key="1">
    <source>
        <dbReference type="EMBL" id="KAJ7520892.1"/>
    </source>
</evidence>
<evidence type="ECO:0000313" key="2">
    <source>
        <dbReference type="Proteomes" id="UP001162992"/>
    </source>
</evidence>
<name>A0ACC2AUG5_DIPCM</name>